<name>A0A433QCZ0_9FUNG</name>
<dbReference type="SUPFAM" id="SSF50978">
    <property type="entry name" value="WD40 repeat-like"/>
    <property type="match status" value="1"/>
</dbReference>
<accession>A0A433QCZ0</accession>
<dbReference type="InterPro" id="IPR015943">
    <property type="entry name" value="WD40/YVTN_repeat-like_dom_sf"/>
</dbReference>
<sequence>MSFHRKNTNNNSNNRNNPRRQNNDAYEDALSRRRDKKRKRRVDNTDQLARVAATAGNQQGPITSSSSTVVTSGPVPMEIPGFYYDPDKKRYFKILPNARLGSDHPHSADSVKAKLMEQNMSPLGDTDKTLRCVGAIDSPLAEQQITDMQVRARVRRADQFIQRLGKLRVGKTAVGDFGIYNENTLCARSEMLDAARMLATQTMDHGDALLGNPNFPAALIVLRVDLHNDPSPGDMRRIDWFTGQASEHVQFDFSRSNATFWACDVARVSGGRIIIGSTEEVIHISDLARVEHYQTQSDVFAVRIDREQPSTFYAGCRDGLLRLFDVRAPRYENKPHRGVGPGGMRHASTVTNVESLSGVGVLACAMDGSVSILCVWDVRAPTVGRETWASHGGGSGVVGGKETRPIVELTGHKNEYTRGLGFAVSETGDV</sequence>
<proteinExistence type="predicted"/>
<dbReference type="Gene3D" id="2.130.10.10">
    <property type="entry name" value="YVTN repeat-like/Quinoprotein amine dehydrogenase"/>
    <property type="match status" value="1"/>
</dbReference>
<comment type="caution">
    <text evidence="4">The sequence shown here is derived from an EMBL/GenBank/DDBJ whole genome shotgun (WGS) entry which is preliminary data.</text>
</comment>
<feature type="non-terminal residue" evidence="4">
    <location>
        <position position="430"/>
    </location>
</feature>
<dbReference type="EMBL" id="RBNJ01008078">
    <property type="protein sequence ID" value="RUS27621.1"/>
    <property type="molecule type" value="Genomic_DNA"/>
</dbReference>
<gene>
    <name evidence="4" type="ORF">BC938DRAFT_482989</name>
</gene>
<dbReference type="InterPro" id="IPR036322">
    <property type="entry name" value="WD40_repeat_dom_sf"/>
</dbReference>
<evidence type="ECO:0000313" key="5">
    <source>
        <dbReference type="Proteomes" id="UP000274822"/>
    </source>
</evidence>
<keyword evidence="2" id="KW-0677">Repeat</keyword>
<evidence type="ECO:0000256" key="3">
    <source>
        <dbReference type="SAM" id="MobiDB-lite"/>
    </source>
</evidence>
<evidence type="ECO:0000313" key="4">
    <source>
        <dbReference type="EMBL" id="RUS27621.1"/>
    </source>
</evidence>
<evidence type="ECO:0000256" key="2">
    <source>
        <dbReference type="ARBA" id="ARBA00022737"/>
    </source>
</evidence>
<dbReference type="PANTHER" id="PTHR44472:SF1">
    <property type="entry name" value="DDB1 AND CUL4 ASSOCIATED FACTOR 4"/>
    <property type="match status" value="1"/>
</dbReference>
<dbReference type="Proteomes" id="UP000274822">
    <property type="component" value="Unassembled WGS sequence"/>
</dbReference>
<reference evidence="4 5" key="1">
    <citation type="journal article" date="2018" name="New Phytol.">
        <title>Phylogenomics of Endogonaceae and evolution of mycorrhizas within Mucoromycota.</title>
        <authorList>
            <person name="Chang Y."/>
            <person name="Desiro A."/>
            <person name="Na H."/>
            <person name="Sandor L."/>
            <person name="Lipzen A."/>
            <person name="Clum A."/>
            <person name="Barry K."/>
            <person name="Grigoriev I.V."/>
            <person name="Martin F.M."/>
            <person name="Stajich J.E."/>
            <person name="Smith M.E."/>
            <person name="Bonito G."/>
            <person name="Spatafora J.W."/>
        </authorList>
    </citation>
    <scope>NUCLEOTIDE SEQUENCE [LARGE SCALE GENOMIC DNA]</scope>
    <source>
        <strain evidence="4 5">AD002</strain>
    </source>
</reference>
<protein>
    <recommendedName>
        <fullName evidence="6">WD40-repeat-containing domain protein</fullName>
    </recommendedName>
</protein>
<feature type="region of interest" description="Disordered" evidence="3">
    <location>
        <begin position="1"/>
        <end position="47"/>
    </location>
</feature>
<dbReference type="AlphaFoldDB" id="A0A433QCZ0"/>
<dbReference type="GO" id="GO:0080008">
    <property type="term" value="C:Cul4-RING E3 ubiquitin ligase complex"/>
    <property type="evidence" value="ECO:0007669"/>
    <property type="project" value="TreeGrafter"/>
</dbReference>
<evidence type="ECO:0008006" key="6">
    <source>
        <dbReference type="Google" id="ProtNLM"/>
    </source>
</evidence>
<evidence type="ECO:0000256" key="1">
    <source>
        <dbReference type="ARBA" id="ARBA00022574"/>
    </source>
</evidence>
<dbReference type="InterPro" id="IPR052254">
    <property type="entry name" value="CUL4-DDB1_E3_ligase_receptor"/>
</dbReference>
<keyword evidence="1" id="KW-0853">WD repeat</keyword>
<feature type="compositionally biased region" description="Low complexity" evidence="3">
    <location>
        <begin position="8"/>
        <end position="20"/>
    </location>
</feature>
<dbReference type="PANTHER" id="PTHR44472">
    <property type="entry name" value="DDB1- AND CUL4-ASSOCIATED FACTOR 4-RELATED"/>
    <property type="match status" value="1"/>
</dbReference>
<keyword evidence="5" id="KW-1185">Reference proteome</keyword>
<organism evidence="4 5">
    <name type="scientific">Jimgerdemannia flammicorona</name>
    <dbReference type="NCBI Taxonomy" id="994334"/>
    <lineage>
        <taxon>Eukaryota</taxon>
        <taxon>Fungi</taxon>
        <taxon>Fungi incertae sedis</taxon>
        <taxon>Mucoromycota</taxon>
        <taxon>Mucoromycotina</taxon>
        <taxon>Endogonomycetes</taxon>
        <taxon>Endogonales</taxon>
        <taxon>Endogonaceae</taxon>
        <taxon>Jimgerdemannia</taxon>
    </lineage>
</organism>